<evidence type="ECO:0000313" key="2">
    <source>
        <dbReference type="EMBL" id="PRY32267.1"/>
    </source>
</evidence>
<keyword evidence="1" id="KW-0732">Signal</keyword>
<dbReference type="InterPro" id="IPR038468">
    <property type="entry name" value="MmpS_C"/>
</dbReference>
<comment type="caution">
    <text evidence="2">The sequence shown here is derived from an EMBL/GenBank/DDBJ whole genome shotgun (WGS) entry which is preliminary data.</text>
</comment>
<reference evidence="2 3" key="1">
    <citation type="submission" date="2018-03" db="EMBL/GenBank/DDBJ databases">
        <title>Genomic Encyclopedia of Archaeal and Bacterial Type Strains, Phase II (KMG-II): from individual species to whole genera.</title>
        <authorList>
            <person name="Goeker M."/>
        </authorList>
    </citation>
    <scope>NUCLEOTIDE SEQUENCE [LARGE SCALE GENOMIC DNA]</scope>
    <source>
        <strain evidence="2 3">DSM 45348</strain>
    </source>
</reference>
<dbReference type="Proteomes" id="UP000239209">
    <property type="component" value="Unassembled WGS sequence"/>
</dbReference>
<gene>
    <name evidence="2" type="ORF">CLV70_102478</name>
</gene>
<evidence type="ECO:0008006" key="4">
    <source>
        <dbReference type="Google" id="ProtNLM"/>
    </source>
</evidence>
<evidence type="ECO:0000256" key="1">
    <source>
        <dbReference type="SAM" id="SignalP"/>
    </source>
</evidence>
<sequence>MKRVMATVLIGATVLLSGACGSGDGGKHGEITYEVSGESGATADVTRVLPPEEGGNSSVTFAAQKLPLSQNARISKGTFEVRATASKGAATCRIVVDGKEADKRTGAPGKEVTCKATVAES</sequence>
<dbReference type="EMBL" id="PVZG01000002">
    <property type="protein sequence ID" value="PRY32267.1"/>
    <property type="molecule type" value="Genomic_DNA"/>
</dbReference>
<dbReference type="AlphaFoldDB" id="A0A2T0SFT9"/>
<keyword evidence="3" id="KW-1185">Reference proteome</keyword>
<feature type="signal peptide" evidence="1">
    <location>
        <begin position="1"/>
        <end position="19"/>
    </location>
</feature>
<dbReference type="Gene3D" id="2.60.40.2880">
    <property type="entry name" value="MmpS1-5, C-terminal soluble domain"/>
    <property type="match status" value="1"/>
</dbReference>
<evidence type="ECO:0000313" key="3">
    <source>
        <dbReference type="Proteomes" id="UP000239209"/>
    </source>
</evidence>
<dbReference type="PROSITE" id="PS51257">
    <property type="entry name" value="PROKAR_LIPOPROTEIN"/>
    <property type="match status" value="1"/>
</dbReference>
<organism evidence="2 3">
    <name type="scientific">Pseudosporangium ferrugineum</name>
    <dbReference type="NCBI Taxonomy" id="439699"/>
    <lineage>
        <taxon>Bacteria</taxon>
        <taxon>Bacillati</taxon>
        <taxon>Actinomycetota</taxon>
        <taxon>Actinomycetes</taxon>
        <taxon>Micromonosporales</taxon>
        <taxon>Micromonosporaceae</taxon>
        <taxon>Pseudosporangium</taxon>
    </lineage>
</organism>
<name>A0A2T0SFT9_9ACTN</name>
<protein>
    <recommendedName>
        <fullName evidence="4">MmpS family membrane protein</fullName>
    </recommendedName>
</protein>
<feature type="chain" id="PRO_5038610168" description="MmpS family membrane protein" evidence="1">
    <location>
        <begin position="20"/>
        <end position="121"/>
    </location>
</feature>
<proteinExistence type="predicted"/>
<accession>A0A2T0SFT9</accession>